<name>A0A6G0WU73_9STRA</name>
<dbReference type="VEuPathDB" id="FungiDB:AeMF1_019598"/>
<evidence type="ECO:0000256" key="1">
    <source>
        <dbReference type="SAM" id="Phobius"/>
    </source>
</evidence>
<dbReference type="InterPro" id="IPR021067">
    <property type="entry name" value="Glycosyltransferase"/>
</dbReference>
<dbReference type="EMBL" id="VJMJ01000147">
    <property type="protein sequence ID" value="KAF0731067.1"/>
    <property type="molecule type" value="Genomic_DNA"/>
</dbReference>
<evidence type="ECO:0000313" key="2">
    <source>
        <dbReference type="EMBL" id="KAF0731067.1"/>
    </source>
</evidence>
<dbReference type="Proteomes" id="UP000481153">
    <property type="component" value="Unassembled WGS sequence"/>
</dbReference>
<dbReference type="PANTHER" id="PTHR34496">
    <property type="entry name" value="GLCNAC TRANSFERASE-RELATED"/>
    <property type="match status" value="1"/>
</dbReference>
<evidence type="ECO:0000313" key="3">
    <source>
        <dbReference type="Proteomes" id="UP000481153"/>
    </source>
</evidence>
<dbReference type="PANTHER" id="PTHR34496:SF6">
    <property type="entry name" value="GLYCOSYLTRANSFERASE 2-LIKE DOMAIN-CONTAINING PROTEIN"/>
    <property type="match status" value="1"/>
</dbReference>
<proteinExistence type="predicted"/>
<keyword evidence="1" id="KW-0812">Transmembrane</keyword>
<reference evidence="2 3" key="1">
    <citation type="submission" date="2019-07" db="EMBL/GenBank/DDBJ databases">
        <title>Genomics analysis of Aphanomyces spp. identifies a new class of oomycete effector associated with host adaptation.</title>
        <authorList>
            <person name="Gaulin E."/>
        </authorList>
    </citation>
    <scope>NUCLEOTIDE SEQUENCE [LARGE SCALE GENOMIC DNA]</scope>
    <source>
        <strain evidence="2 3">ATCC 201684</strain>
    </source>
</reference>
<keyword evidence="1" id="KW-1133">Transmembrane helix</keyword>
<keyword evidence="1" id="KW-0472">Membrane</keyword>
<protein>
    <submittedName>
        <fullName evidence="2">Uncharacterized protein</fullName>
    </submittedName>
</protein>
<keyword evidence="3" id="KW-1185">Reference proteome</keyword>
<dbReference type="AlphaFoldDB" id="A0A6G0WU73"/>
<comment type="caution">
    <text evidence="2">The sequence shown here is derived from an EMBL/GenBank/DDBJ whole genome shotgun (WGS) entry which is preliminary data.</text>
</comment>
<accession>A0A6G0WU73</accession>
<gene>
    <name evidence="2" type="ORF">Ae201684_011615</name>
</gene>
<sequence>MRHRASSGAHGDGLLRNVLRRQYLQGFLVLCLIAVVLLYFEMFKLSSVLTTSSHPLANADSYHPSHRATLRTEREKEAQKTPSIAVLLTHYRDSEECAATLTSLFTNAQFPSALHLYVFEEVALDDYSLTCIQILCEHSRSLCEQHRAKRITFKRRHAADHVGPSPARRIVETMLPPSHGHEYYLSITTRLEFIPRWDTSLIAQWTSIGNPKAILSFAPPSVRVKSWPVDPSQQSILCTGRITSKDANIALVAFNHPVLIKESRGAVPRLVSQYSEDFHFGPVRALAAAPSDSKAEFVWEGLAYYRATRWWTRGYDFYSPSIDVVYERYTPRPTHPLQASPFAESMKSLHVLQERQRSSFYRIRRVLGFNPNEVPARQDAAFTVGTARTIEQWVKFSGVDPRAEFDASTDKQFKNCKALVRVPPPTTTTGTSDD</sequence>
<feature type="transmembrane region" description="Helical" evidence="1">
    <location>
        <begin position="23"/>
        <end position="40"/>
    </location>
</feature>
<dbReference type="Pfam" id="PF11397">
    <property type="entry name" value="GlcNAc"/>
    <property type="match status" value="1"/>
</dbReference>
<organism evidence="2 3">
    <name type="scientific">Aphanomyces euteiches</name>
    <dbReference type="NCBI Taxonomy" id="100861"/>
    <lineage>
        <taxon>Eukaryota</taxon>
        <taxon>Sar</taxon>
        <taxon>Stramenopiles</taxon>
        <taxon>Oomycota</taxon>
        <taxon>Saprolegniomycetes</taxon>
        <taxon>Saprolegniales</taxon>
        <taxon>Verrucalvaceae</taxon>
        <taxon>Aphanomyces</taxon>
    </lineage>
</organism>